<keyword evidence="2" id="KW-1185">Reference proteome</keyword>
<dbReference type="PROSITE" id="PS51257">
    <property type="entry name" value="PROKAR_LIPOPROTEIN"/>
    <property type="match status" value="1"/>
</dbReference>
<protein>
    <submittedName>
        <fullName evidence="1">SusD/RagB family nutrient-binding outer membrane lipoprotein</fullName>
    </submittedName>
</protein>
<evidence type="ECO:0000313" key="2">
    <source>
        <dbReference type="Proteomes" id="UP000250831"/>
    </source>
</evidence>
<dbReference type="EMBL" id="QCXX01000007">
    <property type="protein sequence ID" value="PUV22364.1"/>
    <property type="molecule type" value="Genomic_DNA"/>
</dbReference>
<dbReference type="Gene3D" id="1.25.40.390">
    <property type="match status" value="2"/>
</dbReference>
<dbReference type="AlphaFoldDB" id="A0A363NNK0"/>
<reference evidence="1 2" key="1">
    <citation type="submission" date="2018-04" db="EMBL/GenBank/DDBJ databases">
        <title>Sphingobacterium sp. M46 Genome.</title>
        <authorList>
            <person name="Cheng J."/>
            <person name="Li Y."/>
        </authorList>
    </citation>
    <scope>NUCLEOTIDE SEQUENCE [LARGE SCALE GENOMIC DNA]</scope>
    <source>
        <strain evidence="1 2">M46</strain>
    </source>
</reference>
<dbReference type="Proteomes" id="UP000250831">
    <property type="component" value="Unassembled WGS sequence"/>
</dbReference>
<dbReference type="RefSeq" id="WP_108636011.1">
    <property type="nucleotide sequence ID" value="NZ_QCXX01000007.1"/>
</dbReference>
<evidence type="ECO:0000313" key="1">
    <source>
        <dbReference type="EMBL" id="PUV22364.1"/>
    </source>
</evidence>
<gene>
    <name evidence="1" type="ORF">DCO56_22685</name>
</gene>
<accession>A0A363NNK0</accession>
<dbReference type="OrthoDB" id="9766256at2"/>
<dbReference type="SUPFAM" id="SSF48452">
    <property type="entry name" value="TPR-like"/>
    <property type="match status" value="1"/>
</dbReference>
<comment type="caution">
    <text evidence="1">The sequence shown here is derived from an EMBL/GenBank/DDBJ whole genome shotgun (WGS) entry which is preliminary data.</text>
</comment>
<organism evidence="1 2">
    <name type="scientific">Sphingobacterium athyrii</name>
    <dbReference type="NCBI Taxonomy" id="2152717"/>
    <lineage>
        <taxon>Bacteria</taxon>
        <taxon>Pseudomonadati</taxon>
        <taxon>Bacteroidota</taxon>
        <taxon>Sphingobacteriia</taxon>
        <taxon>Sphingobacteriales</taxon>
        <taxon>Sphingobacteriaceae</taxon>
        <taxon>Sphingobacterium</taxon>
    </lineage>
</organism>
<dbReference type="InterPro" id="IPR011990">
    <property type="entry name" value="TPR-like_helical_dom_sf"/>
</dbReference>
<name>A0A363NNK0_9SPHI</name>
<dbReference type="Pfam" id="PF12741">
    <property type="entry name" value="SusD-like"/>
    <property type="match status" value="2"/>
</dbReference>
<dbReference type="InterPro" id="IPR024302">
    <property type="entry name" value="SusD-like"/>
</dbReference>
<sequence length="636" mass="71630">MKNFKSKIGIAILFGSITFSSCSKFEEMNIDPLKANETQVKIEYFFNNSLTGAQQDPNIAERIFVLDWKTAGRQHMTNGLALGTVNDDWSKEYYRYSAEWIKNASKGIQIANDEIKAGSAKDYTNNILQISRIWRAYLISELSDNFGPVPIDYAEGVNPDYKPVKDVYYYILEELKDAISKIDPNVKIPEDVLKFDRAYGFKYDSWIKYANSMRMRLAMRMSEVDAAKAKAEFEAAAATNKYIASPADNFTVAEKTGWDPLSGVMSREWNSQALSATLNNLYIGLGGIKSDQLVGTDLKSSIKDENYIGKRYANHFTTQTNDPSAGYWLDGLPNKIDPRAYKAFYIPGDLSNSNYSLYPSWTDDAKTQEEVLVSGSNQIKVNTKYTWNAFSLGDWGAKGTNNRLRSTLVGKVPALSQQFRASTSSRIFFASWESYFLLAEAAVRGWSTGTTAKQAYENGIKASFDYWGVGAYAGDYLNSENYNRVGTSVKFTHTTEPGDTHNMNYIDGYTNTPGTVSIKYPVNTLYKNGAVRNDLLTKIITQKFIANLPWLPLESWNDQRRLGLPFFENPAIENALPNLPDLNASNMMTSNIKFFPQRLNYPSSFREASPDKYQQAVSLLGGTDKVLTPLWWAKQK</sequence>
<keyword evidence="1" id="KW-0449">Lipoprotein</keyword>
<proteinExistence type="predicted"/>